<comment type="caution">
    <text evidence="1">The sequence shown here is derived from an EMBL/GenBank/DDBJ whole genome shotgun (WGS) entry which is preliminary data.</text>
</comment>
<evidence type="ECO:0000313" key="2">
    <source>
        <dbReference type="Proteomes" id="UP001062846"/>
    </source>
</evidence>
<gene>
    <name evidence="1" type="ORF">RHMOL_Rhmol12G0096900</name>
</gene>
<sequence>MIRGGRHRGVFDSGGGYKGSILRRRRCVSRSSSKQGNKQKGFAIALSGVSSPVLRAGQNRESDIIASRGIEGSGPIEFYLFNFGSISV</sequence>
<name>A0ACC0LHU2_RHOML</name>
<reference evidence="1" key="1">
    <citation type="submission" date="2022-02" db="EMBL/GenBank/DDBJ databases">
        <title>Plant Genome Project.</title>
        <authorList>
            <person name="Zhang R.-G."/>
        </authorList>
    </citation>
    <scope>NUCLEOTIDE SEQUENCE</scope>
    <source>
        <strain evidence="1">AT1</strain>
    </source>
</reference>
<dbReference type="Proteomes" id="UP001062846">
    <property type="component" value="Chromosome 12"/>
</dbReference>
<proteinExistence type="predicted"/>
<keyword evidence="2" id="KW-1185">Reference proteome</keyword>
<evidence type="ECO:0000313" key="1">
    <source>
        <dbReference type="EMBL" id="KAI8527728.1"/>
    </source>
</evidence>
<protein>
    <submittedName>
        <fullName evidence="1">Uncharacterized protein</fullName>
    </submittedName>
</protein>
<dbReference type="EMBL" id="CM046399">
    <property type="protein sequence ID" value="KAI8527728.1"/>
    <property type="molecule type" value="Genomic_DNA"/>
</dbReference>
<accession>A0ACC0LHU2</accession>
<organism evidence="1 2">
    <name type="scientific">Rhododendron molle</name>
    <name type="common">Chinese azalea</name>
    <name type="synonym">Azalea mollis</name>
    <dbReference type="NCBI Taxonomy" id="49168"/>
    <lineage>
        <taxon>Eukaryota</taxon>
        <taxon>Viridiplantae</taxon>
        <taxon>Streptophyta</taxon>
        <taxon>Embryophyta</taxon>
        <taxon>Tracheophyta</taxon>
        <taxon>Spermatophyta</taxon>
        <taxon>Magnoliopsida</taxon>
        <taxon>eudicotyledons</taxon>
        <taxon>Gunneridae</taxon>
        <taxon>Pentapetalae</taxon>
        <taxon>asterids</taxon>
        <taxon>Ericales</taxon>
        <taxon>Ericaceae</taxon>
        <taxon>Ericoideae</taxon>
        <taxon>Rhodoreae</taxon>
        <taxon>Rhododendron</taxon>
    </lineage>
</organism>